<dbReference type="AlphaFoldDB" id="A0AAD6HGW1"/>
<feature type="transmembrane region" description="Helical" evidence="2">
    <location>
        <begin position="6"/>
        <end position="23"/>
    </location>
</feature>
<gene>
    <name evidence="3" type="ORF">N7493_008028</name>
</gene>
<reference evidence="3" key="1">
    <citation type="journal article" date="2023" name="IMA Fungus">
        <title>Comparative genomic study of the Penicillium genus elucidates a diverse pangenome and 15 lateral gene transfer events.</title>
        <authorList>
            <person name="Petersen C."/>
            <person name="Sorensen T."/>
            <person name="Nielsen M.R."/>
            <person name="Sondergaard T.E."/>
            <person name="Sorensen J.L."/>
            <person name="Fitzpatrick D.A."/>
            <person name="Frisvad J.C."/>
            <person name="Nielsen K.L."/>
        </authorList>
    </citation>
    <scope>NUCLEOTIDE SEQUENCE</scope>
    <source>
        <strain evidence="3">IBT 17514</strain>
    </source>
</reference>
<keyword evidence="2" id="KW-0472">Membrane</keyword>
<evidence type="ECO:0000256" key="1">
    <source>
        <dbReference type="SAM" id="MobiDB-lite"/>
    </source>
</evidence>
<feature type="compositionally biased region" description="Polar residues" evidence="1">
    <location>
        <begin position="40"/>
        <end position="62"/>
    </location>
</feature>
<sequence>MSRNFITGAATIVVGVFTGYYTFQPAFQELAIQRAHGIQPGSSPDNSASKQNTDSPASNTPAQAPAPVAPGSEKSN</sequence>
<dbReference type="InterPro" id="IPR057394">
    <property type="entry name" value="PIGBOS1"/>
</dbReference>
<organism evidence="3 4">
    <name type="scientific">Penicillium malachiteum</name>
    <dbReference type="NCBI Taxonomy" id="1324776"/>
    <lineage>
        <taxon>Eukaryota</taxon>
        <taxon>Fungi</taxon>
        <taxon>Dikarya</taxon>
        <taxon>Ascomycota</taxon>
        <taxon>Pezizomycotina</taxon>
        <taxon>Eurotiomycetes</taxon>
        <taxon>Eurotiomycetidae</taxon>
        <taxon>Eurotiales</taxon>
        <taxon>Aspergillaceae</taxon>
        <taxon>Penicillium</taxon>
    </lineage>
</organism>
<name>A0AAD6HGW1_9EURO</name>
<evidence type="ECO:0000313" key="3">
    <source>
        <dbReference type="EMBL" id="KAJ5716117.1"/>
    </source>
</evidence>
<reference evidence="3" key="2">
    <citation type="submission" date="2023-01" db="EMBL/GenBank/DDBJ databases">
        <authorList>
            <person name="Petersen C."/>
        </authorList>
    </citation>
    <scope>NUCLEOTIDE SEQUENCE</scope>
    <source>
        <strain evidence="3">IBT 17514</strain>
    </source>
</reference>
<proteinExistence type="predicted"/>
<feature type="region of interest" description="Disordered" evidence="1">
    <location>
        <begin position="35"/>
        <end position="76"/>
    </location>
</feature>
<evidence type="ECO:0000256" key="2">
    <source>
        <dbReference type="SAM" id="Phobius"/>
    </source>
</evidence>
<dbReference type="Pfam" id="PF23670">
    <property type="entry name" value="PIGBOS1"/>
    <property type="match status" value="1"/>
</dbReference>
<dbReference type="EMBL" id="JAQJAN010000012">
    <property type="protein sequence ID" value="KAJ5716117.1"/>
    <property type="molecule type" value="Genomic_DNA"/>
</dbReference>
<comment type="caution">
    <text evidence="3">The sequence shown here is derived from an EMBL/GenBank/DDBJ whole genome shotgun (WGS) entry which is preliminary data.</text>
</comment>
<protein>
    <submittedName>
        <fullName evidence="3">Uncharacterized protein</fullName>
    </submittedName>
</protein>
<dbReference type="Proteomes" id="UP001215712">
    <property type="component" value="Unassembled WGS sequence"/>
</dbReference>
<keyword evidence="4" id="KW-1185">Reference proteome</keyword>
<keyword evidence="2" id="KW-1133">Transmembrane helix</keyword>
<evidence type="ECO:0000313" key="4">
    <source>
        <dbReference type="Proteomes" id="UP001215712"/>
    </source>
</evidence>
<keyword evidence="2" id="KW-0812">Transmembrane</keyword>
<accession>A0AAD6HGW1</accession>